<evidence type="ECO:0000256" key="2">
    <source>
        <dbReference type="SAM" id="MobiDB-lite"/>
    </source>
</evidence>
<comment type="caution">
    <text evidence="3">The sequence shown here is derived from an EMBL/GenBank/DDBJ whole genome shotgun (WGS) entry which is preliminary data.</text>
</comment>
<evidence type="ECO:0000256" key="1">
    <source>
        <dbReference type="ARBA" id="ARBA00038414"/>
    </source>
</evidence>
<dbReference type="Gene3D" id="3.40.50.12500">
    <property type="match status" value="1"/>
</dbReference>
<feature type="region of interest" description="Disordered" evidence="2">
    <location>
        <begin position="361"/>
        <end position="380"/>
    </location>
</feature>
<evidence type="ECO:0000313" key="4">
    <source>
        <dbReference type="Proteomes" id="UP000769157"/>
    </source>
</evidence>
<keyword evidence="4" id="KW-1185">Reference proteome</keyword>
<protein>
    <submittedName>
        <fullName evidence="3">Uncharacterized protein</fullName>
    </submittedName>
</protein>
<dbReference type="Proteomes" id="UP000769157">
    <property type="component" value="Unassembled WGS sequence"/>
</dbReference>
<dbReference type="AlphaFoldDB" id="A0A9P8P660"/>
<accession>A0A9P8P660</accession>
<organism evidence="3 4">
    <name type="scientific">Ogataea philodendri</name>
    <dbReference type="NCBI Taxonomy" id="1378263"/>
    <lineage>
        <taxon>Eukaryota</taxon>
        <taxon>Fungi</taxon>
        <taxon>Dikarya</taxon>
        <taxon>Ascomycota</taxon>
        <taxon>Saccharomycotina</taxon>
        <taxon>Pichiomycetes</taxon>
        <taxon>Pichiales</taxon>
        <taxon>Pichiaceae</taxon>
        <taxon>Ogataea</taxon>
    </lineage>
</organism>
<dbReference type="OrthoDB" id="412018at2759"/>
<reference evidence="3" key="2">
    <citation type="submission" date="2021-01" db="EMBL/GenBank/DDBJ databases">
        <authorList>
            <person name="Schikora-Tamarit M.A."/>
        </authorList>
    </citation>
    <scope>NUCLEOTIDE SEQUENCE</scope>
    <source>
        <strain evidence="3">CBS6075</strain>
    </source>
</reference>
<dbReference type="RefSeq" id="XP_046060868.1">
    <property type="nucleotide sequence ID" value="XM_046204867.1"/>
</dbReference>
<dbReference type="InterPro" id="IPR052186">
    <property type="entry name" value="Hydantoin_racemase-like"/>
</dbReference>
<dbReference type="InterPro" id="IPR015942">
    <property type="entry name" value="Asp/Glu/hydantoin_racemase"/>
</dbReference>
<gene>
    <name evidence="3" type="ORF">OGAPHI_003852</name>
</gene>
<name>A0A9P8P660_9ASCO</name>
<proteinExistence type="inferred from homology"/>
<feature type="compositionally biased region" description="Low complexity" evidence="2">
    <location>
        <begin position="361"/>
        <end position="378"/>
    </location>
</feature>
<reference evidence="3" key="1">
    <citation type="journal article" date="2021" name="Open Biol.">
        <title>Shared evolutionary footprints suggest mitochondrial oxidative damage underlies multiple complex I losses in fungi.</title>
        <authorList>
            <person name="Schikora-Tamarit M.A."/>
            <person name="Marcet-Houben M."/>
            <person name="Nosek J."/>
            <person name="Gabaldon T."/>
        </authorList>
    </citation>
    <scope>NUCLEOTIDE SEQUENCE</scope>
    <source>
        <strain evidence="3">CBS6075</strain>
    </source>
</reference>
<dbReference type="GO" id="GO:0047661">
    <property type="term" value="F:amino-acid racemase activity"/>
    <property type="evidence" value="ECO:0007669"/>
    <property type="project" value="InterPro"/>
</dbReference>
<sequence length="416" mass="44003">MKLLLINPNSSKSITDNLQTVLKPIPGIEFHFFTGPPESPPSINNSAEGLISAAACLAKLQQDPQLLQYDGYLICCYSDHPLVGQLRNLVKVPIMGIFQASLLYSLNYTTNNSKVGILTSNRSWEEILDQSLLDFFGTATLPKFIVPTLAADVDVLKLTDPDNYAKLQHKIRYLISQDAKIILLGCAGLSSLDWKFKQDFPDTVFAVDASLAGRTGTQGTGTAVDTGQDDPRRSRQTGLGRKWQAARDYTGRERPVAAELTAAVPELLSEESRTGLFSACDGGCESGCWTSGAVCGSCSSSPDEITRVSGSVAIWELSRLDGCSTAVGSFSGADGFSAGTFSDTGGSASVSFSCPCGSFSGSVSDTSGSSSGKSTALGSSGGRICRGGVKDDTKADTWSFRISSNDCKFCNATVRS</sequence>
<feature type="region of interest" description="Disordered" evidence="2">
    <location>
        <begin position="216"/>
        <end position="241"/>
    </location>
</feature>
<dbReference type="EMBL" id="JAEUBE010000295">
    <property type="protein sequence ID" value="KAH3665664.1"/>
    <property type="molecule type" value="Genomic_DNA"/>
</dbReference>
<comment type="similarity">
    <text evidence="1">Belongs to the HyuE racemase family.</text>
</comment>
<dbReference type="Pfam" id="PF01177">
    <property type="entry name" value="Asp_Glu_race"/>
    <property type="match status" value="1"/>
</dbReference>
<dbReference type="PANTHER" id="PTHR28047">
    <property type="entry name" value="PROTEIN DCG1"/>
    <property type="match status" value="1"/>
</dbReference>
<dbReference type="PANTHER" id="PTHR28047:SF5">
    <property type="entry name" value="PROTEIN DCG1"/>
    <property type="match status" value="1"/>
</dbReference>
<dbReference type="GeneID" id="70235817"/>
<evidence type="ECO:0000313" key="3">
    <source>
        <dbReference type="EMBL" id="KAH3665664.1"/>
    </source>
</evidence>
<dbReference type="InterPro" id="IPR053714">
    <property type="entry name" value="Iso_Racemase_Enz_sf"/>
</dbReference>